<dbReference type="PROSITE" id="PS50010">
    <property type="entry name" value="DH_2"/>
    <property type="match status" value="1"/>
</dbReference>
<dbReference type="PANTHER" id="PTHR13217:SF6">
    <property type="entry name" value="PLECKSTRIN HOMOLOGY DOMAIN-CONTAINING FAMILY G MEMBER 7"/>
    <property type="match status" value="1"/>
</dbReference>
<feature type="non-terminal residue" evidence="5">
    <location>
        <position position="531"/>
    </location>
</feature>
<dbReference type="PANTHER" id="PTHR13217">
    <property type="entry name" value="PLECKSTRIN HOMOLOGY DOMAIN-CONTAINING FAMILY G MEMBER 7"/>
    <property type="match status" value="1"/>
</dbReference>
<keyword evidence="6" id="KW-1185">Reference proteome</keyword>
<dbReference type="InterPro" id="IPR001849">
    <property type="entry name" value="PH_domain"/>
</dbReference>
<feature type="compositionally biased region" description="Polar residues" evidence="2">
    <location>
        <begin position="14"/>
        <end position="28"/>
    </location>
</feature>
<dbReference type="InterPro" id="IPR035899">
    <property type="entry name" value="DBL_dom_sf"/>
</dbReference>
<dbReference type="AlphaFoldDB" id="A0A8X7X2T2"/>
<gene>
    <name evidence="5" type="primary">Plekhg7</name>
    <name evidence="5" type="ORF">GTO96_0021593</name>
</gene>
<feature type="coiled-coil region" evidence="1">
    <location>
        <begin position="122"/>
        <end position="171"/>
    </location>
</feature>
<sequence>MANKKGGPKESKTKATSKLRSASPSSRYGLSETDLDQMGESTDSSGPRSATSSPAESEKGSEGAIVSADVDSSPIGEDYLKLEKAGWSAASVTQLRGTGAAGTPASAESAASSTVQEGTFELSELKVLLAELTQDIKKSEKANEKATAKAHERLKQEMKQANEWLRQEIQRQLKGCVKRLQERRRSSFVVSLPGLDVSPGDLFVTDGVADLWNHSRLSDSKKSKRPVTKRSTDKALSEFVQMEHPDILIEECPSGSKRHEAVWELFTSECVYFLDQLMVLKEVFLSTLTTLQSSECLLDVDTWRLFANVKDLCLWCERNEQCKRLQLADLLVTPMQRFTRYPLLLKNIAKKCSSDEERKSLQSVVDLVEGSIEDLDGKVKWLDSFHKVQRLQELLIWSPVWECDKRPFIPDRSTGSELGTLRLQTNQELQNLFKEGCTLTVLDQPLSLDRVAVKSVDQLNASACGLRNAFMIMHHNRYQQCIGVFLLQAQSESMKKTWMTEIEKAATMLSSSEAWKSSDSKTFSWIESSQI</sequence>
<feature type="region of interest" description="Disordered" evidence="2">
    <location>
        <begin position="1"/>
        <end position="72"/>
    </location>
</feature>
<dbReference type="InterPro" id="IPR000219">
    <property type="entry name" value="DH_dom"/>
</dbReference>
<feature type="domain" description="DH" evidence="4">
    <location>
        <begin position="317"/>
        <end position="378"/>
    </location>
</feature>
<dbReference type="InterPro" id="IPR011993">
    <property type="entry name" value="PH-like_dom_sf"/>
</dbReference>
<dbReference type="SUPFAM" id="SSF50729">
    <property type="entry name" value="PH domain-like"/>
    <property type="match status" value="1"/>
</dbReference>
<comment type="caution">
    <text evidence="5">The sequence shown here is derived from an EMBL/GenBank/DDBJ whole genome shotgun (WGS) entry which is preliminary data.</text>
</comment>
<evidence type="ECO:0000313" key="5">
    <source>
        <dbReference type="EMBL" id="KAG2460120.1"/>
    </source>
</evidence>
<feature type="compositionally biased region" description="Polar residues" evidence="2">
    <location>
        <begin position="39"/>
        <end position="55"/>
    </location>
</feature>
<dbReference type="PROSITE" id="PS50003">
    <property type="entry name" value="PH_DOMAIN"/>
    <property type="match status" value="1"/>
</dbReference>
<protein>
    <submittedName>
        <fullName evidence="5">PKHG7 protein</fullName>
    </submittedName>
</protein>
<dbReference type="EMBL" id="JAATIS010005064">
    <property type="protein sequence ID" value="KAG2460120.1"/>
    <property type="molecule type" value="Genomic_DNA"/>
</dbReference>
<evidence type="ECO:0000256" key="1">
    <source>
        <dbReference type="SAM" id="Coils"/>
    </source>
</evidence>
<dbReference type="SUPFAM" id="SSF48065">
    <property type="entry name" value="DBL homology domain (DH-domain)"/>
    <property type="match status" value="1"/>
</dbReference>
<proteinExistence type="predicted"/>
<evidence type="ECO:0000313" key="6">
    <source>
        <dbReference type="Proteomes" id="UP000886611"/>
    </source>
</evidence>
<evidence type="ECO:0000259" key="3">
    <source>
        <dbReference type="PROSITE" id="PS50003"/>
    </source>
</evidence>
<keyword evidence="1" id="KW-0175">Coiled coil</keyword>
<evidence type="ECO:0000256" key="2">
    <source>
        <dbReference type="SAM" id="MobiDB-lite"/>
    </source>
</evidence>
<dbReference type="GO" id="GO:0007266">
    <property type="term" value="P:Rho protein signal transduction"/>
    <property type="evidence" value="ECO:0007669"/>
    <property type="project" value="TreeGrafter"/>
</dbReference>
<dbReference type="Proteomes" id="UP000886611">
    <property type="component" value="Unassembled WGS sequence"/>
</dbReference>
<accession>A0A8X7X2T2</accession>
<dbReference type="GO" id="GO:0005085">
    <property type="term" value="F:guanyl-nucleotide exchange factor activity"/>
    <property type="evidence" value="ECO:0007669"/>
    <property type="project" value="InterPro"/>
</dbReference>
<organism evidence="5 6">
    <name type="scientific">Polypterus senegalus</name>
    <name type="common">Senegal bichir</name>
    <dbReference type="NCBI Taxonomy" id="55291"/>
    <lineage>
        <taxon>Eukaryota</taxon>
        <taxon>Metazoa</taxon>
        <taxon>Chordata</taxon>
        <taxon>Craniata</taxon>
        <taxon>Vertebrata</taxon>
        <taxon>Euteleostomi</taxon>
        <taxon>Actinopterygii</taxon>
        <taxon>Polypteriformes</taxon>
        <taxon>Polypteridae</taxon>
        <taxon>Polypterus</taxon>
    </lineage>
</organism>
<evidence type="ECO:0000259" key="4">
    <source>
        <dbReference type="PROSITE" id="PS50010"/>
    </source>
</evidence>
<feature type="non-terminal residue" evidence="5">
    <location>
        <position position="1"/>
    </location>
</feature>
<feature type="domain" description="PH" evidence="3">
    <location>
        <begin position="446"/>
        <end position="507"/>
    </location>
</feature>
<name>A0A8X7X2T2_POLSE</name>
<dbReference type="Pfam" id="PF00621">
    <property type="entry name" value="RhoGEF"/>
    <property type="match status" value="1"/>
</dbReference>
<dbReference type="InterPro" id="IPR040181">
    <property type="entry name" value="PKHG5/7"/>
</dbReference>
<dbReference type="Gene3D" id="2.30.29.30">
    <property type="entry name" value="Pleckstrin-homology domain (PH domain)/Phosphotyrosine-binding domain (PTB)"/>
    <property type="match status" value="1"/>
</dbReference>
<dbReference type="Gene3D" id="1.20.900.10">
    <property type="entry name" value="Dbl homology (DH) domain"/>
    <property type="match status" value="2"/>
</dbReference>
<reference evidence="5 6" key="1">
    <citation type="journal article" date="2021" name="Cell">
        <title>Tracing the genetic footprints of vertebrate landing in non-teleost ray-finned fishes.</title>
        <authorList>
            <person name="Bi X."/>
            <person name="Wang K."/>
            <person name="Yang L."/>
            <person name="Pan H."/>
            <person name="Jiang H."/>
            <person name="Wei Q."/>
            <person name="Fang M."/>
            <person name="Yu H."/>
            <person name="Zhu C."/>
            <person name="Cai Y."/>
            <person name="He Y."/>
            <person name="Gan X."/>
            <person name="Zeng H."/>
            <person name="Yu D."/>
            <person name="Zhu Y."/>
            <person name="Jiang H."/>
            <person name="Qiu Q."/>
            <person name="Yang H."/>
            <person name="Zhang Y.E."/>
            <person name="Wang W."/>
            <person name="Zhu M."/>
            <person name="He S."/>
            <person name="Zhang G."/>
        </authorList>
    </citation>
    <scope>NUCLEOTIDE SEQUENCE [LARGE SCALE GENOMIC DNA]</scope>
    <source>
        <strain evidence="5">Bchr_013</strain>
    </source>
</reference>